<gene>
    <name evidence="1" type="ORF">C9E81_03545</name>
</gene>
<organism evidence="1 2">
    <name type="scientific">Paracoccus alkanivorans</name>
    <dbReference type="NCBI Taxonomy" id="2116655"/>
    <lineage>
        <taxon>Bacteria</taxon>
        <taxon>Pseudomonadati</taxon>
        <taxon>Pseudomonadota</taxon>
        <taxon>Alphaproteobacteria</taxon>
        <taxon>Rhodobacterales</taxon>
        <taxon>Paracoccaceae</taxon>
        <taxon>Paracoccus</taxon>
    </lineage>
</organism>
<protein>
    <submittedName>
        <fullName evidence="1">YjbF family lipoprotein</fullName>
    </submittedName>
</protein>
<dbReference type="SUPFAM" id="SSF159270">
    <property type="entry name" value="YmcC-like"/>
    <property type="match status" value="1"/>
</dbReference>
<dbReference type="InterPro" id="IPR021308">
    <property type="entry name" value="GfcB"/>
</dbReference>
<keyword evidence="2" id="KW-1185">Reference proteome</keyword>
<dbReference type="PROSITE" id="PS51257">
    <property type="entry name" value="PROKAR_LIPOPROTEIN"/>
    <property type="match status" value="1"/>
</dbReference>
<dbReference type="InterPro" id="IPR023373">
    <property type="entry name" value="YmcC_sf"/>
</dbReference>
<dbReference type="RefSeq" id="WP_122110905.1">
    <property type="nucleotide sequence ID" value="NZ_QOKZ01000001.1"/>
</dbReference>
<dbReference type="Gene3D" id="2.40.360.10">
    <property type="entry name" value="YmcC-like"/>
    <property type="match status" value="1"/>
</dbReference>
<comment type="caution">
    <text evidence="1">The sequence shown here is derived from an EMBL/GenBank/DDBJ whole genome shotgun (WGS) entry which is preliminary data.</text>
</comment>
<dbReference type="AlphaFoldDB" id="A0A3M0MJ73"/>
<dbReference type="OrthoDB" id="6237231at2"/>
<dbReference type="Pfam" id="PF11102">
    <property type="entry name" value="YjbF"/>
    <property type="match status" value="1"/>
</dbReference>
<proteinExistence type="predicted"/>
<keyword evidence="1" id="KW-0449">Lipoprotein</keyword>
<name>A0A3M0MJ73_9RHOB</name>
<sequence>MSMGSIRRTVMTCAALAVLASCGNEGSDQAESPFTIAARTVGEAVAARRAAKQEPATPPKSPAEMAAEALRVNPAPLIMVGFESLGRTQIMAMTGQNGATRTYMTPSEEALIIRNGMLVGTRGLGNDLSVAEPGTESLIRSGRSGSATRVMRYYSGDGLERPLSFDCNTGPGPKPGVTVENCEGHGVSFQNSFMVQGGQIPVSRQWVGPALGYVTIQTLRP</sequence>
<evidence type="ECO:0000313" key="1">
    <source>
        <dbReference type="EMBL" id="RMC37822.1"/>
    </source>
</evidence>
<evidence type="ECO:0000313" key="2">
    <source>
        <dbReference type="Proteomes" id="UP000273516"/>
    </source>
</evidence>
<accession>A0A3M0MJ73</accession>
<dbReference type="Proteomes" id="UP000273516">
    <property type="component" value="Unassembled WGS sequence"/>
</dbReference>
<reference evidence="1 2" key="1">
    <citation type="submission" date="2018-07" db="EMBL/GenBank/DDBJ databases">
        <authorList>
            <person name="Zhang Y."/>
            <person name="Wang L."/>
            <person name="Ma S."/>
        </authorList>
    </citation>
    <scope>NUCLEOTIDE SEQUENCE [LARGE SCALE GENOMIC DNA]</scope>
    <source>
        <strain evidence="1 2">4-2</strain>
    </source>
</reference>
<dbReference type="EMBL" id="QOKZ01000001">
    <property type="protein sequence ID" value="RMC37822.1"/>
    <property type="molecule type" value="Genomic_DNA"/>
</dbReference>